<protein>
    <recommendedName>
        <fullName evidence="3">Lactate/malate dehydrogenase N-terminal domain-containing protein</fullName>
    </recommendedName>
</protein>
<dbReference type="PANTHER" id="PTHR43128:SF16">
    <property type="entry name" value="L-LACTATE DEHYDROGENASE"/>
    <property type="match status" value="1"/>
</dbReference>
<dbReference type="PRINTS" id="PR00086">
    <property type="entry name" value="LLDHDRGNASE"/>
</dbReference>
<dbReference type="Gene3D" id="3.40.50.720">
    <property type="entry name" value="NAD(P)-binding Rossmann-like Domain"/>
    <property type="match status" value="1"/>
</dbReference>
<dbReference type="InterPro" id="IPR036291">
    <property type="entry name" value="NAD(P)-bd_dom_sf"/>
</dbReference>
<gene>
    <name evidence="4" type="ORF">RUM43_003304</name>
</gene>
<dbReference type="SUPFAM" id="SSF51735">
    <property type="entry name" value="NAD(P)-binding Rossmann-fold domains"/>
    <property type="match status" value="1"/>
</dbReference>
<dbReference type="AlphaFoldDB" id="A0AAN8PP39"/>
<evidence type="ECO:0000256" key="1">
    <source>
        <dbReference type="ARBA" id="ARBA00023002"/>
    </source>
</evidence>
<accession>A0AAN8PP39</accession>
<dbReference type="GO" id="GO:0006089">
    <property type="term" value="P:lactate metabolic process"/>
    <property type="evidence" value="ECO:0007669"/>
    <property type="project" value="TreeGrafter"/>
</dbReference>
<dbReference type="InterPro" id="IPR001236">
    <property type="entry name" value="Lactate/malate_DH_N"/>
</dbReference>
<dbReference type="InterPro" id="IPR001557">
    <property type="entry name" value="L-lactate/malate_DH"/>
</dbReference>
<evidence type="ECO:0000313" key="5">
    <source>
        <dbReference type="Proteomes" id="UP001372834"/>
    </source>
</evidence>
<organism evidence="4 5">
    <name type="scientific">Polyplax serrata</name>
    <name type="common">Common mouse louse</name>
    <dbReference type="NCBI Taxonomy" id="468196"/>
    <lineage>
        <taxon>Eukaryota</taxon>
        <taxon>Metazoa</taxon>
        <taxon>Ecdysozoa</taxon>
        <taxon>Arthropoda</taxon>
        <taxon>Hexapoda</taxon>
        <taxon>Insecta</taxon>
        <taxon>Pterygota</taxon>
        <taxon>Neoptera</taxon>
        <taxon>Paraneoptera</taxon>
        <taxon>Psocodea</taxon>
        <taxon>Troctomorpha</taxon>
        <taxon>Phthiraptera</taxon>
        <taxon>Anoplura</taxon>
        <taxon>Polyplacidae</taxon>
        <taxon>Polyplax</taxon>
    </lineage>
</organism>
<evidence type="ECO:0000259" key="3">
    <source>
        <dbReference type="Pfam" id="PF00056"/>
    </source>
</evidence>
<dbReference type="Proteomes" id="UP001372834">
    <property type="component" value="Unassembled WGS sequence"/>
</dbReference>
<evidence type="ECO:0000256" key="2">
    <source>
        <dbReference type="ARBA" id="ARBA00023027"/>
    </source>
</evidence>
<dbReference type="EMBL" id="JAWJWE010000036">
    <property type="protein sequence ID" value="KAK6629487.1"/>
    <property type="molecule type" value="Genomic_DNA"/>
</dbReference>
<dbReference type="PANTHER" id="PTHR43128">
    <property type="entry name" value="L-2-HYDROXYCARBOXYLATE DEHYDROGENASE (NAD(P)(+))"/>
    <property type="match status" value="1"/>
</dbReference>
<sequence length="186" mass="20623">MATQTSLLTEIVQPRSTCGNQDYDRRSRSGWTRLCLQHPQPDRVHCLIDAAEDKVRGEVLDLQHGTTFLRGAKIEGGKDYALSSGSKICIVTAGARQKEGESRLNLVQRNTNIFKEIIPALVRYSSDTIQLVVGNPVDIFIYVAWKISDLPKHRVIGSGTNLVTSRFRVVLPSVRAHRRPAATDGS</sequence>
<keyword evidence="1" id="KW-0560">Oxidoreductase</keyword>
<reference evidence="4 5" key="1">
    <citation type="submission" date="2023-10" db="EMBL/GenBank/DDBJ databases">
        <title>Genomes of two closely related lineages of the louse Polyplax serrata with different host specificities.</title>
        <authorList>
            <person name="Martinu J."/>
            <person name="Tarabai H."/>
            <person name="Stefka J."/>
            <person name="Hypsa V."/>
        </authorList>
    </citation>
    <scope>NUCLEOTIDE SEQUENCE [LARGE SCALE GENOMIC DNA]</scope>
    <source>
        <strain evidence="4">HR10_N</strain>
    </source>
</reference>
<dbReference type="GO" id="GO:0004459">
    <property type="term" value="F:L-lactate dehydrogenase (NAD+) activity"/>
    <property type="evidence" value="ECO:0007669"/>
    <property type="project" value="TreeGrafter"/>
</dbReference>
<dbReference type="Pfam" id="PF00056">
    <property type="entry name" value="Ldh_1_N"/>
    <property type="match status" value="1"/>
</dbReference>
<proteinExistence type="predicted"/>
<comment type="caution">
    <text evidence="4">The sequence shown here is derived from an EMBL/GenBank/DDBJ whole genome shotgun (WGS) entry which is preliminary data.</text>
</comment>
<name>A0AAN8PP39_POLSC</name>
<keyword evidence="2" id="KW-0520">NAD</keyword>
<feature type="domain" description="Lactate/malate dehydrogenase N-terminal" evidence="3">
    <location>
        <begin position="46"/>
        <end position="157"/>
    </location>
</feature>
<evidence type="ECO:0000313" key="4">
    <source>
        <dbReference type="EMBL" id="KAK6629487.1"/>
    </source>
</evidence>